<dbReference type="PANTHER" id="PTHR43736">
    <property type="entry name" value="ADP-RIBOSE PYROPHOSPHATASE"/>
    <property type="match status" value="1"/>
</dbReference>
<evidence type="ECO:0000256" key="3">
    <source>
        <dbReference type="ARBA" id="ARBA00022801"/>
    </source>
</evidence>
<comment type="cofactor">
    <cofactor evidence="2">
        <name>Mg(2+)</name>
        <dbReference type="ChEBI" id="CHEBI:18420"/>
    </cofactor>
</comment>
<dbReference type="NCBIfam" id="NF001937">
    <property type="entry name" value="PRK00714.1-4"/>
    <property type="match status" value="1"/>
</dbReference>
<dbReference type="NCBIfam" id="NF001938">
    <property type="entry name" value="PRK00714.1-5"/>
    <property type="match status" value="1"/>
</dbReference>
<proteinExistence type="inferred from homology"/>
<dbReference type="InterPro" id="IPR020084">
    <property type="entry name" value="NUDIX_hydrolase_CS"/>
</dbReference>
<dbReference type="Gene3D" id="3.90.79.10">
    <property type="entry name" value="Nucleoside Triphosphate Pyrophosphohydrolase"/>
    <property type="match status" value="1"/>
</dbReference>
<protein>
    <recommendedName>
        <fullName evidence="4">RNA pyrophosphohydrolase</fullName>
        <ecNumber evidence="4">3.6.1.-</ecNumber>
    </recommendedName>
    <alternativeName>
        <fullName evidence="4">(Di)nucleoside polyphosphate hydrolase</fullName>
    </alternativeName>
</protein>
<dbReference type="PROSITE" id="PS51462">
    <property type="entry name" value="NUDIX"/>
    <property type="match status" value="1"/>
</dbReference>
<comment type="similarity">
    <text evidence="4">Belongs to the Nudix hydrolase family. RppH subfamily.</text>
</comment>
<dbReference type="InterPro" id="IPR022927">
    <property type="entry name" value="RppH"/>
</dbReference>
<organism evidence="6 7">
    <name type="scientific">Methylophilales bacterium HTCC2181</name>
    <dbReference type="NCBI Taxonomy" id="383631"/>
    <lineage>
        <taxon>Bacteria</taxon>
        <taxon>Pseudomonadati</taxon>
        <taxon>Pseudomonadota</taxon>
        <taxon>Betaproteobacteria</taxon>
        <taxon>Nitrosomonadales</taxon>
        <taxon>OM43 clade</taxon>
    </lineage>
</organism>
<keyword evidence="7" id="KW-1185">Reference proteome</keyword>
<dbReference type="InterPro" id="IPR000086">
    <property type="entry name" value="NUDIX_hydrolase_dom"/>
</dbReference>
<evidence type="ECO:0000256" key="2">
    <source>
        <dbReference type="ARBA" id="ARBA00001946"/>
    </source>
</evidence>
<evidence type="ECO:0000256" key="4">
    <source>
        <dbReference type="HAMAP-Rule" id="MF_00298"/>
    </source>
</evidence>
<reference evidence="6 7" key="1">
    <citation type="submission" date="2006-11" db="EMBL/GenBank/DDBJ databases">
        <authorList>
            <person name="Giovannoni S."/>
            <person name="Vergin K."/>
            <person name="Ferriera S."/>
            <person name="Johnson J."/>
            <person name="Kravitz S."/>
            <person name="Beeson K."/>
            <person name="Sutton G."/>
            <person name="Rogers Y.-H."/>
            <person name="Friedman R."/>
            <person name="Frazier M."/>
            <person name="Venter J.C."/>
        </authorList>
    </citation>
    <scope>NUCLEOTIDE SEQUENCE [LARGE SCALE GENOMIC DNA]</scope>
    <source>
        <strain evidence="6 7">HTCC2181</strain>
    </source>
</reference>
<comment type="function">
    <text evidence="4">Accelerates the degradation of transcripts by removing pyrophosphate from the 5'-end of triphosphorylated RNA, leading to a more labile monophosphorylated state that can stimulate subsequent ribonuclease cleavage.</text>
</comment>
<dbReference type="GO" id="GO:0016462">
    <property type="term" value="F:pyrophosphatase activity"/>
    <property type="evidence" value="ECO:0007669"/>
    <property type="project" value="UniProtKB-ARBA"/>
</dbReference>
<dbReference type="AlphaFoldDB" id="A0P7R9"/>
<feature type="short sequence motif" description="Nudix box" evidence="4">
    <location>
        <begin position="38"/>
        <end position="59"/>
    </location>
</feature>
<gene>
    <name evidence="4" type="primary">rppH</name>
    <name evidence="4" type="synonym">nudH</name>
    <name evidence="6" type="ORF">MB2181_05860</name>
</gene>
<dbReference type="OrthoDB" id="9816040at2"/>
<evidence type="ECO:0000313" key="6">
    <source>
        <dbReference type="EMBL" id="EAV47579.1"/>
    </source>
</evidence>
<dbReference type="EC" id="3.6.1.-" evidence="4"/>
<name>A0P7R9_9PROT</name>
<accession>A0P7R9</accession>
<dbReference type="PANTHER" id="PTHR43736:SF1">
    <property type="entry name" value="DIHYDRONEOPTERIN TRIPHOSPHATE DIPHOSPHATASE"/>
    <property type="match status" value="1"/>
</dbReference>
<sequence length="158" mass="18810">MIDKEGYRENVGIVICNDQRKVLWARRTGEEAWQFPQGGINNGESAEEAMYRELKEEVGLDPHNVEILARTKGWLKYDVPKSWIRRDCRDRYRGQKQIWFLLRFTGKDSDVFLKNTEKPEFDDWKWAGFWAPIDQIIDFKKAVYEQALKELFEYLPSA</sequence>
<keyword evidence="3 4" id="KW-0378">Hydrolase</keyword>
<dbReference type="InterPro" id="IPR015797">
    <property type="entry name" value="NUDIX_hydrolase-like_dom_sf"/>
</dbReference>
<comment type="caution">
    <text evidence="6">The sequence shown here is derived from an EMBL/GenBank/DDBJ whole genome shotgun (WGS) entry which is preliminary data.</text>
</comment>
<evidence type="ECO:0000313" key="7">
    <source>
        <dbReference type="Proteomes" id="UP000054262"/>
    </source>
</evidence>
<evidence type="ECO:0000256" key="1">
    <source>
        <dbReference type="ARBA" id="ARBA00001936"/>
    </source>
</evidence>
<dbReference type="PROSITE" id="PS00893">
    <property type="entry name" value="NUDIX_BOX"/>
    <property type="match status" value="1"/>
</dbReference>
<dbReference type="Proteomes" id="UP000054262">
    <property type="component" value="Unassembled WGS sequence"/>
</dbReference>
<evidence type="ECO:0000259" key="5">
    <source>
        <dbReference type="PROSITE" id="PS51462"/>
    </source>
</evidence>
<comment type="cofactor">
    <cofactor evidence="1">
        <name>Mn(2+)</name>
        <dbReference type="ChEBI" id="CHEBI:29035"/>
    </cofactor>
</comment>
<dbReference type="EMBL" id="AAUX01000001">
    <property type="protein sequence ID" value="EAV47579.1"/>
    <property type="molecule type" value="Genomic_DNA"/>
</dbReference>
<dbReference type="SUPFAM" id="SSF55811">
    <property type="entry name" value="Nudix"/>
    <property type="match status" value="1"/>
</dbReference>
<feature type="domain" description="Nudix hydrolase" evidence="5">
    <location>
        <begin position="6"/>
        <end position="149"/>
    </location>
</feature>
<comment type="cofactor">
    <cofactor evidence="4">
        <name>a divalent metal cation</name>
        <dbReference type="ChEBI" id="CHEBI:60240"/>
    </cofactor>
</comment>
<dbReference type="HAMAP" id="MF_00298">
    <property type="entry name" value="Nudix_RppH"/>
    <property type="match status" value="1"/>
</dbReference>
<dbReference type="Pfam" id="PF00293">
    <property type="entry name" value="NUDIX"/>
    <property type="match status" value="1"/>
</dbReference>
<dbReference type="InterPro" id="IPR020476">
    <property type="entry name" value="Nudix_hydrolase"/>
</dbReference>
<dbReference type="CDD" id="cd03671">
    <property type="entry name" value="NUDIX_Ap4A_hydrolase_plant_like"/>
    <property type="match status" value="1"/>
</dbReference>
<dbReference type="PRINTS" id="PR00502">
    <property type="entry name" value="NUDIXFAMILY"/>
</dbReference>